<comment type="caution">
    <text evidence="3">The sequence shown here is derived from an EMBL/GenBank/DDBJ whole genome shotgun (WGS) entry which is preliminary data.</text>
</comment>
<reference evidence="3" key="1">
    <citation type="journal article" date="2020" name="Stud. Mycol.">
        <title>101 Dothideomycetes genomes: a test case for predicting lifestyles and emergence of pathogens.</title>
        <authorList>
            <person name="Haridas S."/>
            <person name="Albert R."/>
            <person name="Binder M."/>
            <person name="Bloem J."/>
            <person name="Labutti K."/>
            <person name="Salamov A."/>
            <person name="Andreopoulos B."/>
            <person name="Baker S."/>
            <person name="Barry K."/>
            <person name="Bills G."/>
            <person name="Bluhm B."/>
            <person name="Cannon C."/>
            <person name="Castanera R."/>
            <person name="Culley D."/>
            <person name="Daum C."/>
            <person name="Ezra D."/>
            <person name="Gonzalez J."/>
            <person name="Henrissat B."/>
            <person name="Kuo A."/>
            <person name="Liang C."/>
            <person name="Lipzen A."/>
            <person name="Lutzoni F."/>
            <person name="Magnuson J."/>
            <person name="Mondo S."/>
            <person name="Nolan M."/>
            <person name="Ohm R."/>
            <person name="Pangilinan J."/>
            <person name="Park H.-J."/>
            <person name="Ramirez L."/>
            <person name="Alfaro M."/>
            <person name="Sun H."/>
            <person name="Tritt A."/>
            <person name="Yoshinaga Y."/>
            <person name="Zwiers L.-H."/>
            <person name="Turgeon B."/>
            <person name="Goodwin S."/>
            <person name="Spatafora J."/>
            <person name="Crous P."/>
            <person name="Grigoriev I."/>
        </authorList>
    </citation>
    <scope>NUCLEOTIDE SEQUENCE</scope>
    <source>
        <strain evidence="3">CBS 125425</strain>
    </source>
</reference>
<feature type="signal peptide" evidence="2">
    <location>
        <begin position="1"/>
        <end position="17"/>
    </location>
</feature>
<dbReference type="AlphaFoldDB" id="A0A9P4R2Z9"/>
<keyword evidence="4" id="KW-1185">Reference proteome</keyword>
<evidence type="ECO:0000256" key="2">
    <source>
        <dbReference type="SAM" id="SignalP"/>
    </source>
</evidence>
<feature type="region of interest" description="Disordered" evidence="1">
    <location>
        <begin position="73"/>
        <end position="94"/>
    </location>
</feature>
<accession>A0A9P4R2Z9</accession>
<gene>
    <name evidence="3" type="ORF">EJ04DRAFT_491118</name>
</gene>
<proteinExistence type="predicted"/>
<feature type="chain" id="PRO_5040514104" evidence="2">
    <location>
        <begin position="18"/>
        <end position="245"/>
    </location>
</feature>
<keyword evidence="2" id="KW-0732">Signal</keyword>
<dbReference type="OrthoDB" id="3928002at2759"/>
<dbReference type="PANTHER" id="PTHR38049:SF1">
    <property type="entry name" value="PROTEIN KINASE DOMAIN-CONTAINING PROTEIN"/>
    <property type="match status" value="1"/>
</dbReference>
<evidence type="ECO:0000313" key="3">
    <source>
        <dbReference type="EMBL" id="KAF2735769.1"/>
    </source>
</evidence>
<evidence type="ECO:0000313" key="4">
    <source>
        <dbReference type="Proteomes" id="UP000799444"/>
    </source>
</evidence>
<dbReference type="EMBL" id="ML996132">
    <property type="protein sequence ID" value="KAF2735769.1"/>
    <property type="molecule type" value="Genomic_DNA"/>
</dbReference>
<evidence type="ECO:0000256" key="1">
    <source>
        <dbReference type="SAM" id="MobiDB-lite"/>
    </source>
</evidence>
<name>A0A9P4R2Z9_9PLEO</name>
<dbReference type="PANTHER" id="PTHR38049">
    <property type="entry name" value="RICIN B LECTIN DOMAIN-CONTAINING PROTEIN"/>
    <property type="match status" value="1"/>
</dbReference>
<protein>
    <submittedName>
        <fullName evidence="3">Uncharacterized protein</fullName>
    </submittedName>
</protein>
<sequence length="245" mass="27857">MVLDLLTLTAVPTVVGAAEAVRQQDEMDADAESPERRAPFHLVVYCDAQSKKRDEVHDTMAVLKDGKLRLWPRDRKTKLPKPHPETSESPHPFTGFYLPFPTEDLPHRPMPARPILGLVTTIPPSSAASSKSTDAKPKLNWVYADRETRELKYGPRVKARDHAVGSWDWTEDEEGITLEDEECLVAVEEERGGYGWSVYWDPDDNRLKEMDVGKEKRVLRCSFERRLAKTRRSRIEGSSDEDSDG</sequence>
<dbReference type="Proteomes" id="UP000799444">
    <property type="component" value="Unassembled WGS sequence"/>
</dbReference>
<organism evidence="3 4">
    <name type="scientific">Polyplosphaeria fusca</name>
    <dbReference type="NCBI Taxonomy" id="682080"/>
    <lineage>
        <taxon>Eukaryota</taxon>
        <taxon>Fungi</taxon>
        <taxon>Dikarya</taxon>
        <taxon>Ascomycota</taxon>
        <taxon>Pezizomycotina</taxon>
        <taxon>Dothideomycetes</taxon>
        <taxon>Pleosporomycetidae</taxon>
        <taxon>Pleosporales</taxon>
        <taxon>Tetraplosphaeriaceae</taxon>
        <taxon>Polyplosphaeria</taxon>
    </lineage>
</organism>